<comment type="caution">
    <text evidence="8">The sequence shown here is derived from an EMBL/GenBank/DDBJ whole genome shotgun (WGS) entry which is preliminary data.</text>
</comment>
<dbReference type="Gene3D" id="1.20.58.390">
    <property type="entry name" value="Neurotransmitter-gated ion-channel transmembrane domain"/>
    <property type="match status" value="1"/>
</dbReference>
<dbReference type="PANTHER" id="PTHR18945">
    <property type="entry name" value="NEUROTRANSMITTER GATED ION CHANNEL"/>
    <property type="match status" value="1"/>
</dbReference>
<dbReference type="InterPro" id="IPR038050">
    <property type="entry name" value="Neuro_actylchol_rec"/>
</dbReference>
<dbReference type="FunFam" id="2.70.170.10:FF:000053">
    <property type="entry name" value="Predicted protein"/>
    <property type="match status" value="1"/>
</dbReference>
<evidence type="ECO:0000256" key="5">
    <source>
        <dbReference type="SAM" id="MobiDB-lite"/>
    </source>
</evidence>
<dbReference type="GO" id="GO:0004888">
    <property type="term" value="F:transmembrane signaling receptor activity"/>
    <property type="evidence" value="ECO:0007669"/>
    <property type="project" value="InterPro"/>
</dbReference>
<dbReference type="AlphaFoldDB" id="A0A814FEI5"/>
<evidence type="ECO:0000256" key="4">
    <source>
        <dbReference type="ARBA" id="ARBA00023136"/>
    </source>
</evidence>
<feature type="domain" description="Neurotransmitter-gated ion-channel ligand-binding" evidence="7">
    <location>
        <begin position="99"/>
        <end position="275"/>
    </location>
</feature>
<dbReference type="InterPro" id="IPR006202">
    <property type="entry name" value="Neur_chan_lig-bd"/>
</dbReference>
<evidence type="ECO:0000313" key="8">
    <source>
        <dbReference type="EMBL" id="CAF0980284.1"/>
    </source>
</evidence>
<keyword evidence="4 6" id="KW-0472">Membrane</keyword>
<evidence type="ECO:0000256" key="6">
    <source>
        <dbReference type="SAM" id="Phobius"/>
    </source>
</evidence>
<dbReference type="Pfam" id="PF02931">
    <property type="entry name" value="Neur_chan_LBD"/>
    <property type="match status" value="1"/>
</dbReference>
<organism evidence="8 9">
    <name type="scientific">Adineta ricciae</name>
    <name type="common">Rotifer</name>
    <dbReference type="NCBI Taxonomy" id="249248"/>
    <lineage>
        <taxon>Eukaryota</taxon>
        <taxon>Metazoa</taxon>
        <taxon>Spiralia</taxon>
        <taxon>Gnathifera</taxon>
        <taxon>Rotifera</taxon>
        <taxon>Eurotatoria</taxon>
        <taxon>Bdelloidea</taxon>
        <taxon>Adinetida</taxon>
        <taxon>Adinetidae</taxon>
        <taxon>Adineta</taxon>
    </lineage>
</organism>
<name>A0A814FEI5_ADIRI</name>
<dbReference type="Proteomes" id="UP000663852">
    <property type="component" value="Unassembled WGS sequence"/>
</dbReference>
<feature type="region of interest" description="Disordered" evidence="5">
    <location>
        <begin position="1"/>
        <end position="32"/>
    </location>
</feature>
<evidence type="ECO:0000259" key="7">
    <source>
        <dbReference type="Pfam" id="PF02931"/>
    </source>
</evidence>
<feature type="transmembrane region" description="Helical" evidence="6">
    <location>
        <begin position="340"/>
        <end position="360"/>
    </location>
</feature>
<sequence length="564" mass="63961">MNVPCRSKLPSKLSSSGHHHTGRGVSPSINVTSSGSGTNYAIPSSASSNSTHQYLSAKRCQSAQSSLSSSAADLRELTTTLQELNSHFKKNVKLLGEIKDNIVKVYEKQEARPVDDTSGVHKLERVTVELRVVFLKIGEIDTLKEQFQAEAFIQARWHEPTLKGTDIDCFDANKFWNPLLYIDNSVGDIKNDVWHKVVYDGIDIPMIYEMRKVKGVFLENLELNDFPVDVQDLTITVSTTRTVNEVLLTTDTQQLSAINTHAFIDQQEWRLHEHVETSTKLLSSPFTPSQNQHPAFSATCHAARRPGYFYWNVYFLIFFITVMAFATFSVTYNLPQNRLQLSFTLLLTAVTFKWVVVRCLPTISYLTTLDKYVLLSMVMLCVVCAWHAIIAVCPVDVAQHWDNVALSSLAIIYTVFHAVFFLWMYFVTYRRRRVMKRKDKEYSKIRMERLNSFGHHTGDESDAYVGSAATTVVRKTIPTGKNAQRMSIASEETNRLNPTDRNHKILTNKHTLEEQQHRVSMRQPSGINSSHTLPNNHTGQQLLLTSGDIEAMTMKQFRIGSLGC</sequence>
<dbReference type="SUPFAM" id="SSF90112">
    <property type="entry name" value="Neurotransmitter-gated ion-channel transmembrane pore"/>
    <property type="match status" value="1"/>
</dbReference>
<dbReference type="Gene3D" id="2.70.170.10">
    <property type="entry name" value="Neurotransmitter-gated ion-channel ligand-binding domain"/>
    <property type="match status" value="1"/>
</dbReference>
<dbReference type="GO" id="GO:0005230">
    <property type="term" value="F:extracellular ligand-gated monoatomic ion channel activity"/>
    <property type="evidence" value="ECO:0007669"/>
    <property type="project" value="InterPro"/>
</dbReference>
<evidence type="ECO:0000256" key="1">
    <source>
        <dbReference type="ARBA" id="ARBA00004141"/>
    </source>
</evidence>
<dbReference type="InterPro" id="IPR036719">
    <property type="entry name" value="Neuro-gated_channel_TM_sf"/>
</dbReference>
<evidence type="ECO:0000313" key="9">
    <source>
        <dbReference type="Proteomes" id="UP000663852"/>
    </source>
</evidence>
<keyword evidence="2 6" id="KW-0812">Transmembrane</keyword>
<proteinExistence type="predicted"/>
<dbReference type="GO" id="GO:0016020">
    <property type="term" value="C:membrane"/>
    <property type="evidence" value="ECO:0007669"/>
    <property type="project" value="UniProtKB-SubCell"/>
</dbReference>
<accession>A0A814FEI5</accession>
<gene>
    <name evidence="8" type="ORF">EDS130_LOCUS13838</name>
</gene>
<evidence type="ECO:0000256" key="2">
    <source>
        <dbReference type="ARBA" id="ARBA00022692"/>
    </source>
</evidence>
<dbReference type="SUPFAM" id="SSF63712">
    <property type="entry name" value="Nicotinic receptor ligand binding domain-like"/>
    <property type="match status" value="1"/>
</dbReference>
<dbReference type="OrthoDB" id="203862at2759"/>
<evidence type="ECO:0000256" key="3">
    <source>
        <dbReference type="ARBA" id="ARBA00022989"/>
    </source>
</evidence>
<reference evidence="8" key="1">
    <citation type="submission" date="2021-02" db="EMBL/GenBank/DDBJ databases">
        <authorList>
            <person name="Nowell W R."/>
        </authorList>
    </citation>
    <scope>NUCLEOTIDE SEQUENCE</scope>
</reference>
<dbReference type="InterPro" id="IPR036734">
    <property type="entry name" value="Neur_chan_lig-bd_sf"/>
</dbReference>
<dbReference type="InterPro" id="IPR006201">
    <property type="entry name" value="Neur_channel"/>
</dbReference>
<dbReference type="EMBL" id="CAJNOJ010000055">
    <property type="protein sequence ID" value="CAF0980284.1"/>
    <property type="molecule type" value="Genomic_DNA"/>
</dbReference>
<feature type="transmembrane region" description="Helical" evidence="6">
    <location>
        <begin position="313"/>
        <end position="334"/>
    </location>
</feature>
<comment type="subcellular location">
    <subcellularLocation>
        <location evidence="1">Membrane</location>
        <topology evidence="1">Multi-pass membrane protein</topology>
    </subcellularLocation>
</comment>
<protein>
    <recommendedName>
        <fullName evidence="7">Neurotransmitter-gated ion-channel ligand-binding domain-containing protein</fullName>
    </recommendedName>
</protein>
<feature type="transmembrane region" description="Helical" evidence="6">
    <location>
        <begin position="372"/>
        <end position="392"/>
    </location>
</feature>
<keyword evidence="3 6" id="KW-1133">Transmembrane helix</keyword>
<feature type="transmembrane region" description="Helical" evidence="6">
    <location>
        <begin position="404"/>
        <end position="428"/>
    </location>
</feature>